<dbReference type="InterPro" id="IPR013087">
    <property type="entry name" value="Znf_C2H2_type"/>
</dbReference>
<dbReference type="EMBL" id="KQ001662">
    <property type="protein sequence ID" value="KJP88350.1"/>
    <property type="molecule type" value="Genomic_DNA"/>
</dbReference>
<evidence type="ECO:0000259" key="2">
    <source>
        <dbReference type="PROSITE" id="PS00028"/>
    </source>
</evidence>
<organism evidence="3 4">
    <name type="scientific">Plasmodium fragile</name>
    <dbReference type="NCBI Taxonomy" id="5857"/>
    <lineage>
        <taxon>Eukaryota</taxon>
        <taxon>Sar</taxon>
        <taxon>Alveolata</taxon>
        <taxon>Apicomplexa</taxon>
        <taxon>Aconoidasida</taxon>
        <taxon>Haemosporida</taxon>
        <taxon>Plasmodiidae</taxon>
        <taxon>Plasmodium</taxon>
        <taxon>Plasmodium (Plasmodium)</taxon>
    </lineage>
</organism>
<reference evidence="3 4" key="1">
    <citation type="submission" date="2014-03" db="EMBL/GenBank/DDBJ databases">
        <title>The Genome Sequence of Plasmodium fragile nilgiri.</title>
        <authorList>
            <consortium name="The Broad Institute Genomics Platform"/>
            <consortium name="The Broad Institute Genome Sequencing Center for Infectious Disease"/>
            <person name="Neafsey D."/>
            <person name="Duraisingh M."/>
            <person name="Young S.K."/>
            <person name="Zeng Q."/>
            <person name="Gargeya S."/>
            <person name="Abouelleil A."/>
            <person name="Alvarado L."/>
            <person name="Chapman S.B."/>
            <person name="Gainer-Dewar J."/>
            <person name="Goldberg J."/>
            <person name="Griggs A."/>
            <person name="Gujja S."/>
            <person name="Hansen M."/>
            <person name="Howarth C."/>
            <person name="Imamovic A."/>
            <person name="Larimer J."/>
            <person name="Pearson M."/>
            <person name="Poon T.W."/>
            <person name="Priest M."/>
            <person name="Roberts A."/>
            <person name="Saif S."/>
            <person name="Shea T."/>
            <person name="Sykes S."/>
            <person name="Wortman J."/>
            <person name="Nusbaum C."/>
            <person name="Birren B."/>
        </authorList>
    </citation>
    <scope>NUCLEOTIDE SEQUENCE [LARGE SCALE GENOMIC DNA]</scope>
    <source>
        <strain evidence="4">nilgiri</strain>
    </source>
</reference>
<dbReference type="AlphaFoldDB" id="A0A0D9QMN9"/>
<accession>A0A0D9QMN9</accession>
<feature type="compositionally biased region" description="Basic residues" evidence="1">
    <location>
        <begin position="1106"/>
        <end position="1118"/>
    </location>
</feature>
<evidence type="ECO:0000313" key="3">
    <source>
        <dbReference type="EMBL" id="KJP88350.1"/>
    </source>
</evidence>
<dbReference type="OrthoDB" id="370306at2759"/>
<feature type="domain" description="C2H2-type" evidence="2">
    <location>
        <begin position="47"/>
        <end position="69"/>
    </location>
</feature>
<feature type="compositionally biased region" description="Polar residues" evidence="1">
    <location>
        <begin position="1129"/>
        <end position="1141"/>
    </location>
</feature>
<feature type="region of interest" description="Disordered" evidence="1">
    <location>
        <begin position="1087"/>
        <end position="1141"/>
    </location>
</feature>
<feature type="compositionally biased region" description="Polar residues" evidence="1">
    <location>
        <begin position="922"/>
        <end position="940"/>
    </location>
</feature>
<evidence type="ECO:0000256" key="1">
    <source>
        <dbReference type="SAM" id="MobiDB-lite"/>
    </source>
</evidence>
<name>A0A0D9QMN9_PLAFR</name>
<dbReference type="PROSITE" id="PS00028">
    <property type="entry name" value="ZINC_FINGER_C2H2_1"/>
    <property type="match status" value="1"/>
</dbReference>
<keyword evidence="4" id="KW-1185">Reference proteome</keyword>
<feature type="compositionally biased region" description="Basic and acidic residues" evidence="1">
    <location>
        <begin position="1096"/>
        <end position="1105"/>
    </location>
</feature>
<gene>
    <name evidence="3" type="ORF">AK88_01966</name>
</gene>
<feature type="region of interest" description="Disordered" evidence="1">
    <location>
        <begin position="921"/>
        <end position="940"/>
    </location>
</feature>
<protein>
    <recommendedName>
        <fullName evidence="2">C2H2-type domain-containing protein</fullName>
    </recommendedName>
</protein>
<dbReference type="RefSeq" id="XP_012335024.1">
    <property type="nucleotide sequence ID" value="XM_012479601.1"/>
</dbReference>
<dbReference type="GeneID" id="24267280"/>
<dbReference type="Proteomes" id="UP000054561">
    <property type="component" value="Unassembled WGS sequence"/>
</dbReference>
<evidence type="ECO:0000313" key="4">
    <source>
        <dbReference type="Proteomes" id="UP000054561"/>
    </source>
</evidence>
<sequence length="1141" mass="128451">MSHEWSDALQWRGNKSLESSKVEEDEKEEKRANYYELINDKIFVYRCNTCLLVFTCVHSFSNHVLSENHQIKQLNALKKGKYFNCLRCKYVCLSLSKIISHIELYNHCHNILRKIKRNMVYNGIASCSCRVKCYTFYSQNKNCLTTGDPILAEYEGVPNFQSIDEGGMCPYDHSDSHHRGDVQFLPKGEEIPPKERNLLLMGPSNDIIPLFDSAPVWRGNDEVGKSLRRKTLGFILSTTGGEACKKADGAAYKETDAAHLSHADANMAPMPCNPVGEQTELIPICTDINKINDFNELLLNLEKQEKKKKQGLGNEENSCSTDPTRNLLLHIYENNYHMNKVNRNDSLDDDADRNDKKCDVLEETESQLFLSPYGLNNDNACAEKNYDPFRSYGYNPFEEGGFSLFPKEENVNVGTGGGLPQSDPNSPDRKDTIGTSTNYNALHEEGPSYLIGAGSKSNICTQNRTPNYDPILKDHHNVDQFLSLEQANKIDKNITGEIDQVKSSFVRSIHNSAKKLAALDTLFTYEQREEATLFCSDPSTAYRNTNEAQTNVGDQIDTHPNGAPSGIHFLHEEQMGGFHNGHKFTPSEEDFKKYFCKNFLPHIFDYQTRGMVPTMEGAQKADSENAYKGNVDSIMGDTHWDARQDMRVVNSNMTNNMAEWKTPHKGPFIEMDYPAKERATDAAPYLSQTNDNSDAFLSSKYWQPKMDEMNNGSYKHVTGTGSCNVSGEGVGATNEMSYMKYKCTVGKGEHNADSRSASLFPQLDTTLTYTNKKKNENVTEDREEKKQLDLLTFYPVHAGRSPYIHSDVKNEGTNANVQNGEGDTFYPQLNKASHHFNQPYEDLIHYGKCFRGWAVQEEKPRNRNDETPSFTATTGDAYREVGNPNAQSDASRQVVVTKGMSQLCGPSSSGADFNARRLSLPSRHTSVGNPTKNAESPTQEQILNNIFEDSSDDKKYSRTPSETAALNQKRQSFINEIEEIKKSIEKENKNNKQPNVTHTMSPPCGQRMEPGIPLHGEEHNFCKSRVMKKENFDRGSCNNGDIGAYPNFTSIRSNDYPGTGAHAGIPAEGGNFGSGYVQSGHFHNGYFQSSGVDDGSDNRLHDRLNSRRNHFSRAHQERKKSTDGENGQRFISNLSKWQSRR</sequence>
<proteinExistence type="predicted"/>
<dbReference type="VEuPathDB" id="PlasmoDB:AK88_01966"/>
<feature type="region of interest" description="Disordered" evidence="1">
    <location>
        <begin position="409"/>
        <end position="436"/>
    </location>
</feature>
<feature type="region of interest" description="Disordered" evidence="1">
    <location>
        <begin position="859"/>
        <end position="879"/>
    </location>
</feature>
<dbReference type="OMA" id="TCVHSFS"/>